<dbReference type="Gramene" id="KQJ91034">
    <property type="protein sequence ID" value="KQJ91034"/>
    <property type="gene ID" value="BRADI_4g35221v3"/>
</dbReference>
<dbReference type="Proteomes" id="UP000008810">
    <property type="component" value="Chromosome 4"/>
</dbReference>
<dbReference type="ExpressionAtlas" id="A0A0Q3HC45">
    <property type="expression patterns" value="baseline and differential"/>
</dbReference>
<accession>A0A0Q3HC45</accession>
<organism evidence="1">
    <name type="scientific">Brachypodium distachyon</name>
    <name type="common">Purple false brome</name>
    <name type="synonym">Trachynia distachya</name>
    <dbReference type="NCBI Taxonomy" id="15368"/>
    <lineage>
        <taxon>Eukaryota</taxon>
        <taxon>Viridiplantae</taxon>
        <taxon>Streptophyta</taxon>
        <taxon>Embryophyta</taxon>
        <taxon>Tracheophyta</taxon>
        <taxon>Spermatophyta</taxon>
        <taxon>Magnoliopsida</taxon>
        <taxon>Liliopsida</taxon>
        <taxon>Poales</taxon>
        <taxon>Poaceae</taxon>
        <taxon>BOP clade</taxon>
        <taxon>Pooideae</taxon>
        <taxon>Stipodae</taxon>
        <taxon>Brachypodieae</taxon>
        <taxon>Brachypodium</taxon>
    </lineage>
</organism>
<reference evidence="1" key="2">
    <citation type="submission" date="2017-06" db="EMBL/GenBank/DDBJ databases">
        <title>WGS assembly of Brachypodium distachyon.</title>
        <authorList>
            <consortium name="The International Brachypodium Initiative"/>
            <person name="Lucas S."/>
            <person name="Harmon-Smith M."/>
            <person name="Lail K."/>
            <person name="Tice H."/>
            <person name="Grimwood J."/>
            <person name="Bruce D."/>
            <person name="Barry K."/>
            <person name="Shu S."/>
            <person name="Lindquist E."/>
            <person name="Wang M."/>
            <person name="Pitluck S."/>
            <person name="Vogel J.P."/>
            <person name="Garvin D.F."/>
            <person name="Mockler T.C."/>
            <person name="Schmutz J."/>
            <person name="Rokhsar D."/>
            <person name="Bevan M.W."/>
        </authorList>
    </citation>
    <scope>NUCLEOTIDE SEQUENCE</scope>
    <source>
        <strain evidence="1">Bd21</strain>
    </source>
</reference>
<dbReference type="AlphaFoldDB" id="A0A0Q3HC45"/>
<evidence type="ECO:0000313" key="3">
    <source>
        <dbReference type="Proteomes" id="UP000008810"/>
    </source>
</evidence>
<evidence type="ECO:0000313" key="1">
    <source>
        <dbReference type="EMBL" id="KQJ91034.1"/>
    </source>
</evidence>
<keyword evidence="3" id="KW-1185">Reference proteome</keyword>
<reference evidence="1 2" key="1">
    <citation type="journal article" date="2010" name="Nature">
        <title>Genome sequencing and analysis of the model grass Brachypodium distachyon.</title>
        <authorList>
            <consortium name="International Brachypodium Initiative"/>
        </authorList>
    </citation>
    <scope>NUCLEOTIDE SEQUENCE [LARGE SCALE GENOMIC DNA]</scope>
    <source>
        <strain evidence="1 2">Bd21</strain>
    </source>
</reference>
<dbReference type="EMBL" id="CM000883">
    <property type="protein sequence ID" value="KQJ91034.1"/>
    <property type="molecule type" value="Genomic_DNA"/>
</dbReference>
<dbReference type="EnsemblPlants" id="KQJ91034">
    <property type="protein sequence ID" value="KQJ91034"/>
    <property type="gene ID" value="BRADI_4g35221v3"/>
</dbReference>
<name>A0A0Q3HC45_BRADI</name>
<sequence>MASALFRSSSLSPADEFDGQSHLLQPAPLIPPSLSNKSSASAPCRSIPLFSSLPCHRSMSIYCRSGCLAFGSWLDLAAFLLAWETKACSSAPPSLVTISRPSCGFVVSRNLEQLECGCSASDLQRLTGSSKFGDFYSVGS</sequence>
<evidence type="ECO:0000313" key="2">
    <source>
        <dbReference type="EnsemblPlants" id="KQJ91034"/>
    </source>
</evidence>
<gene>
    <name evidence="1" type="ORF">BRADI_4g35221v3</name>
</gene>
<protein>
    <submittedName>
        <fullName evidence="1 2">Uncharacterized protein</fullName>
    </submittedName>
</protein>
<reference evidence="2" key="3">
    <citation type="submission" date="2018-08" db="UniProtKB">
        <authorList>
            <consortium name="EnsemblPlants"/>
        </authorList>
    </citation>
    <scope>IDENTIFICATION</scope>
    <source>
        <strain evidence="2">cv. Bd21</strain>
    </source>
</reference>
<proteinExistence type="predicted"/>